<feature type="domain" description="Lipid/polyisoprenoid-binding YceI-like" evidence="1">
    <location>
        <begin position="63"/>
        <end position="190"/>
    </location>
</feature>
<evidence type="ECO:0000259" key="1">
    <source>
        <dbReference type="Pfam" id="PF04264"/>
    </source>
</evidence>
<accession>A0ABR6VV67</accession>
<proteinExistence type="predicted"/>
<dbReference type="Proteomes" id="UP000659698">
    <property type="component" value="Unassembled WGS sequence"/>
</dbReference>
<keyword evidence="3" id="KW-1185">Reference proteome</keyword>
<comment type="caution">
    <text evidence="2">The sequence shown here is derived from an EMBL/GenBank/DDBJ whole genome shotgun (WGS) entry which is preliminary data.</text>
</comment>
<gene>
    <name evidence="2" type="ORF">H7U12_15240</name>
</gene>
<dbReference type="PANTHER" id="PTHR34406:SF1">
    <property type="entry name" value="PROTEIN YCEI"/>
    <property type="match status" value="1"/>
</dbReference>
<dbReference type="InterPro" id="IPR036761">
    <property type="entry name" value="TTHA0802/YceI-like_sf"/>
</dbReference>
<reference evidence="2 3" key="1">
    <citation type="journal article" date="2019" name="Int. J. Syst. Evol. Microbiol.">
        <title>Rufibacter sediminis sp. nov., isolated from freshwater lake sediment.</title>
        <authorList>
            <person name="Qu J.H."/>
            <person name="Zhang L.J."/>
            <person name="Fu Y.H."/>
            <person name="Li H.F."/>
        </authorList>
    </citation>
    <scope>NUCLEOTIDE SEQUENCE [LARGE SCALE GENOMIC DNA]</scope>
    <source>
        <strain evidence="2 3">H-1</strain>
    </source>
</reference>
<organism evidence="2 3">
    <name type="scientific">Rufibacter sediminis</name>
    <dbReference type="NCBI Taxonomy" id="2762756"/>
    <lineage>
        <taxon>Bacteria</taxon>
        <taxon>Pseudomonadati</taxon>
        <taxon>Bacteroidota</taxon>
        <taxon>Cytophagia</taxon>
        <taxon>Cytophagales</taxon>
        <taxon>Hymenobacteraceae</taxon>
        <taxon>Rufibacter</taxon>
    </lineage>
</organism>
<dbReference type="EMBL" id="JACOAF010000035">
    <property type="protein sequence ID" value="MBC3541048.1"/>
    <property type="molecule type" value="Genomic_DNA"/>
</dbReference>
<name>A0ABR6VV67_9BACT</name>
<dbReference type="InterPro" id="IPR007372">
    <property type="entry name" value="Lipid/polyisoprenoid-bd_YceI"/>
</dbReference>
<dbReference type="Gene3D" id="2.40.128.110">
    <property type="entry name" value="Lipid/polyisoprenoid-binding, YceI-like"/>
    <property type="match status" value="1"/>
</dbReference>
<evidence type="ECO:0000313" key="2">
    <source>
        <dbReference type="EMBL" id="MBC3541048.1"/>
    </source>
</evidence>
<sequence>MGHPITEKAMARSVILLGIVLLCRLSPPAVAQSRYFTRTGHISFFSKAPLEDIEASTKQVVSFLDLKTGEMVFSVPMKMFQFRKSLMQEHFNENYVESDKYPKATFKGKVVNIQSVNLAQDNLYKVLIEGVLTIHGVDRPVRTEGTLEVKNKQMVGKSTFSVTPQEFNIEIPFLVKEHIAKRIDITVNVVYVPYVEKSL</sequence>
<dbReference type="Pfam" id="PF04264">
    <property type="entry name" value="YceI"/>
    <property type="match status" value="1"/>
</dbReference>
<evidence type="ECO:0000313" key="3">
    <source>
        <dbReference type="Proteomes" id="UP000659698"/>
    </source>
</evidence>
<protein>
    <submittedName>
        <fullName evidence="2">YceI family protein</fullName>
    </submittedName>
</protein>
<dbReference type="PANTHER" id="PTHR34406">
    <property type="entry name" value="PROTEIN YCEI"/>
    <property type="match status" value="1"/>
</dbReference>
<dbReference type="SUPFAM" id="SSF101874">
    <property type="entry name" value="YceI-like"/>
    <property type="match status" value="1"/>
</dbReference>